<dbReference type="CDD" id="cd00087">
    <property type="entry name" value="FReD"/>
    <property type="match status" value="1"/>
</dbReference>
<dbReference type="Proteomes" id="UP001497382">
    <property type="component" value="Unassembled WGS sequence"/>
</dbReference>
<dbReference type="GO" id="GO:0098609">
    <property type="term" value="P:cell-cell adhesion"/>
    <property type="evidence" value="ECO:0007669"/>
    <property type="project" value="UniProtKB-ARBA"/>
</dbReference>
<name>A0AAV2A6L2_9ARAC</name>
<keyword evidence="4" id="KW-0732">Signal</keyword>
<feature type="signal peptide" evidence="4">
    <location>
        <begin position="1"/>
        <end position="20"/>
    </location>
</feature>
<dbReference type="AlphaFoldDB" id="A0AAV2A6L2"/>
<dbReference type="InterPro" id="IPR014716">
    <property type="entry name" value="Fibrinogen_a/b/g_C_1"/>
</dbReference>
<reference evidence="6 7" key="1">
    <citation type="submission" date="2024-04" db="EMBL/GenBank/DDBJ databases">
        <authorList>
            <person name="Rising A."/>
            <person name="Reimegard J."/>
            <person name="Sonavane S."/>
            <person name="Akerstrom W."/>
            <person name="Nylinder S."/>
            <person name="Hedman E."/>
            <person name="Kallberg Y."/>
        </authorList>
    </citation>
    <scope>NUCLEOTIDE SEQUENCE [LARGE SCALE GENOMIC DNA]</scope>
</reference>
<dbReference type="SUPFAM" id="SSF56496">
    <property type="entry name" value="Fibrinogen C-terminal domain-like"/>
    <property type="match status" value="1"/>
</dbReference>
<proteinExistence type="predicted"/>
<keyword evidence="2" id="KW-1015">Disulfide bond</keyword>
<sequence length="292" mass="33727">MFSGYFCLFLCCFTIPQLSGNAISSRDQSGNLLSDIDVALHLLTRTKISFTKYMTLTKTINPRRPIDCEEVLHAGQNKSGIYTIWPRSRITADKPLDVFCDMDTDGGGWTILQRRGDFKRPIDYFNKDWKSYKKGFGDIDKEFWLGNDNIFALTNQRAYSVRFDMMSYMGERRYAVYDSFWIDDEDHKYTLHIQDYSGDAGDSMIKHHNNMNFTTKDKDNDTDEGHNCGLVFKAGWWFSNCYDVLLNGLNHRDIHESSVGGVNWNSWTGTTESLLGTEIKIRPKDFPKINNV</sequence>
<evidence type="ECO:0000256" key="3">
    <source>
        <dbReference type="ARBA" id="ARBA00053344"/>
    </source>
</evidence>
<keyword evidence="1" id="KW-0106">Calcium</keyword>
<evidence type="ECO:0000259" key="5">
    <source>
        <dbReference type="PROSITE" id="PS51406"/>
    </source>
</evidence>
<comment type="function">
    <text evidence="3">Lectin involved in innate immunity. Agglutinates all types of human erythrocytes, Gram-positive and Gram-negative bacteria. Has a stronger agglutinating activity towards Gram-negative bacteria than towards Gram-positive bacteria. Specifically recognizes acetyl group-containing substances on agglutinated cells. The hemagglutinating activity was inhibited by EDTA, acetyl group-containing mono- and disaccharides, N-acetyl derivatives of amino acids, other acetyl group-containing substances, propionamide and benzamide. Enhances the antimicrobial activity of big defensin against Gram-positive bacteria but not against Gram-negative bacteria.</text>
</comment>
<organism evidence="6 7">
    <name type="scientific">Larinioides sclopetarius</name>
    <dbReference type="NCBI Taxonomy" id="280406"/>
    <lineage>
        <taxon>Eukaryota</taxon>
        <taxon>Metazoa</taxon>
        <taxon>Ecdysozoa</taxon>
        <taxon>Arthropoda</taxon>
        <taxon>Chelicerata</taxon>
        <taxon>Arachnida</taxon>
        <taxon>Araneae</taxon>
        <taxon>Araneomorphae</taxon>
        <taxon>Entelegynae</taxon>
        <taxon>Araneoidea</taxon>
        <taxon>Araneidae</taxon>
        <taxon>Larinioides</taxon>
    </lineage>
</organism>
<keyword evidence="7" id="KW-1185">Reference proteome</keyword>
<dbReference type="PANTHER" id="PTHR19143:SF458">
    <property type="entry name" value="FIBRINOGEN C-TERMINAL DOMAIN-CONTAINING PROTEIN-RELATED"/>
    <property type="match status" value="1"/>
</dbReference>
<evidence type="ECO:0000313" key="6">
    <source>
        <dbReference type="EMBL" id="CAL1279261.1"/>
    </source>
</evidence>
<dbReference type="EMBL" id="CAXIEN010000120">
    <property type="protein sequence ID" value="CAL1279261.1"/>
    <property type="molecule type" value="Genomic_DNA"/>
</dbReference>
<evidence type="ECO:0000313" key="7">
    <source>
        <dbReference type="Proteomes" id="UP001497382"/>
    </source>
</evidence>
<accession>A0AAV2A6L2</accession>
<feature type="chain" id="PRO_5043393524" description="Fibrinogen C-terminal domain-containing protein" evidence="4">
    <location>
        <begin position="21"/>
        <end position="292"/>
    </location>
</feature>
<comment type="caution">
    <text evidence="6">The sequence shown here is derived from an EMBL/GenBank/DDBJ whole genome shotgun (WGS) entry which is preliminary data.</text>
</comment>
<dbReference type="PANTHER" id="PTHR19143">
    <property type="entry name" value="FIBRINOGEN/TENASCIN/ANGIOPOEITIN"/>
    <property type="match status" value="1"/>
</dbReference>
<gene>
    <name evidence="6" type="ORF">LARSCL_LOCUS10247</name>
</gene>
<dbReference type="NCBIfam" id="NF040941">
    <property type="entry name" value="GGGWT_bact"/>
    <property type="match status" value="1"/>
</dbReference>
<evidence type="ECO:0000256" key="1">
    <source>
        <dbReference type="ARBA" id="ARBA00022837"/>
    </source>
</evidence>
<dbReference type="InterPro" id="IPR050373">
    <property type="entry name" value="Fibrinogen_C-term_domain"/>
</dbReference>
<dbReference type="Pfam" id="PF00147">
    <property type="entry name" value="Fibrinogen_C"/>
    <property type="match status" value="1"/>
</dbReference>
<dbReference type="InterPro" id="IPR036056">
    <property type="entry name" value="Fibrinogen-like_C"/>
</dbReference>
<feature type="domain" description="Fibrinogen C-terminal" evidence="5">
    <location>
        <begin position="59"/>
        <end position="285"/>
    </location>
</feature>
<protein>
    <recommendedName>
        <fullName evidence="5">Fibrinogen C-terminal domain-containing protein</fullName>
    </recommendedName>
</protein>
<dbReference type="GO" id="GO:0030246">
    <property type="term" value="F:carbohydrate binding"/>
    <property type="evidence" value="ECO:0007669"/>
    <property type="project" value="UniProtKB-ARBA"/>
</dbReference>
<dbReference type="PROSITE" id="PS51406">
    <property type="entry name" value="FIBRINOGEN_C_2"/>
    <property type="match status" value="1"/>
</dbReference>
<dbReference type="Gene3D" id="3.90.215.10">
    <property type="entry name" value="Gamma Fibrinogen, chain A, domain 1"/>
    <property type="match status" value="1"/>
</dbReference>
<dbReference type="InterPro" id="IPR002181">
    <property type="entry name" value="Fibrinogen_a/b/g_C_dom"/>
</dbReference>
<evidence type="ECO:0000256" key="2">
    <source>
        <dbReference type="ARBA" id="ARBA00023157"/>
    </source>
</evidence>
<dbReference type="SMART" id="SM00186">
    <property type="entry name" value="FBG"/>
    <property type="match status" value="1"/>
</dbReference>
<evidence type="ECO:0000256" key="4">
    <source>
        <dbReference type="SAM" id="SignalP"/>
    </source>
</evidence>
<dbReference type="GO" id="GO:0005615">
    <property type="term" value="C:extracellular space"/>
    <property type="evidence" value="ECO:0007669"/>
    <property type="project" value="TreeGrafter"/>
</dbReference>
<dbReference type="FunFam" id="3.90.215.10:FF:000001">
    <property type="entry name" value="Tenascin isoform 1"/>
    <property type="match status" value="1"/>
</dbReference>